<sequence>MVKFVAALLLVACLALTHGQLSYDAQLGLSIQFCQRCGTPGLDDFCIKRYGRWGQTVPAVGNAGFGTFGGPTGRPPHGYFSGVTNNVPNSCVTLKQYAAAIPNRGLQTNSIPVYVQTGDWGATVPRVFFNPIVAQFLPVQYPLDHYLDNNARFPNGVWNYANPSRPVKNAYRLDSFYYQDTGNNTWSYQCYCDWCQQAQQCTNG</sequence>
<evidence type="ECO:0000313" key="2">
    <source>
        <dbReference type="EMBL" id="CAL1541308.1"/>
    </source>
</evidence>
<evidence type="ECO:0008006" key="4">
    <source>
        <dbReference type="Google" id="ProtNLM"/>
    </source>
</evidence>
<feature type="chain" id="PRO_5043696443" description="Secreted protein" evidence="1">
    <location>
        <begin position="20"/>
        <end position="204"/>
    </location>
</feature>
<keyword evidence="3" id="KW-1185">Reference proteome</keyword>
<keyword evidence="1" id="KW-0732">Signal</keyword>
<gene>
    <name evidence="2" type="ORF">GSLYS_00014914001</name>
</gene>
<proteinExistence type="predicted"/>
<evidence type="ECO:0000313" key="3">
    <source>
        <dbReference type="Proteomes" id="UP001497497"/>
    </source>
</evidence>
<dbReference type="AlphaFoldDB" id="A0AAV2I7E1"/>
<dbReference type="Proteomes" id="UP001497497">
    <property type="component" value="Unassembled WGS sequence"/>
</dbReference>
<feature type="signal peptide" evidence="1">
    <location>
        <begin position="1"/>
        <end position="19"/>
    </location>
</feature>
<reference evidence="2 3" key="1">
    <citation type="submission" date="2024-04" db="EMBL/GenBank/DDBJ databases">
        <authorList>
            <consortium name="Genoscope - CEA"/>
            <person name="William W."/>
        </authorList>
    </citation>
    <scope>NUCLEOTIDE SEQUENCE [LARGE SCALE GENOMIC DNA]</scope>
</reference>
<name>A0AAV2I7E1_LYMST</name>
<protein>
    <recommendedName>
        <fullName evidence="4">Secreted protein</fullName>
    </recommendedName>
</protein>
<dbReference type="EMBL" id="CAXITT010000424">
    <property type="protein sequence ID" value="CAL1541308.1"/>
    <property type="molecule type" value="Genomic_DNA"/>
</dbReference>
<comment type="caution">
    <text evidence="2">The sequence shown here is derived from an EMBL/GenBank/DDBJ whole genome shotgun (WGS) entry which is preliminary data.</text>
</comment>
<accession>A0AAV2I7E1</accession>
<evidence type="ECO:0000256" key="1">
    <source>
        <dbReference type="SAM" id="SignalP"/>
    </source>
</evidence>
<organism evidence="2 3">
    <name type="scientific">Lymnaea stagnalis</name>
    <name type="common">Great pond snail</name>
    <name type="synonym">Helix stagnalis</name>
    <dbReference type="NCBI Taxonomy" id="6523"/>
    <lineage>
        <taxon>Eukaryota</taxon>
        <taxon>Metazoa</taxon>
        <taxon>Spiralia</taxon>
        <taxon>Lophotrochozoa</taxon>
        <taxon>Mollusca</taxon>
        <taxon>Gastropoda</taxon>
        <taxon>Heterobranchia</taxon>
        <taxon>Euthyneura</taxon>
        <taxon>Panpulmonata</taxon>
        <taxon>Hygrophila</taxon>
        <taxon>Lymnaeoidea</taxon>
        <taxon>Lymnaeidae</taxon>
        <taxon>Lymnaea</taxon>
    </lineage>
</organism>